<dbReference type="OrthoDB" id="5569359at2"/>
<proteinExistence type="predicted"/>
<reference evidence="2 3" key="2">
    <citation type="journal article" date="2016" name="Microb. Ecol.">
        <title>Genome Characteristics of a Novel Type I Methanotroph (Sn10-6) Isolated from a Flooded Indian Rice Field.</title>
        <authorList>
            <person name="Rahalkar M.C."/>
            <person name="Pandit P.S."/>
            <person name="Dhakephalkar P.K."/>
            <person name="Pore S."/>
            <person name="Arora P."/>
            <person name="Kapse N."/>
        </authorList>
    </citation>
    <scope>NUCLEOTIDE SEQUENCE [LARGE SCALE GENOMIC DNA]</scope>
    <source>
        <strain evidence="2 3">Sn10-6</strain>
    </source>
</reference>
<evidence type="ECO:0000256" key="1">
    <source>
        <dbReference type="SAM" id="SignalP"/>
    </source>
</evidence>
<keyword evidence="1" id="KW-0732">Signal</keyword>
<accession>A0A0F3IMS2</accession>
<sequence>MKISLAIFLVLLQWLTPLMHAHTGQNSVGGKLHIPGLEQFTQSASVLADAGDSVASTINTQSPSDGVVFSVDAGLKQSFHFDLPDDSFYLPAQAISFAKP</sequence>
<reference evidence="3" key="1">
    <citation type="submission" date="2015-03" db="EMBL/GenBank/DDBJ databases">
        <title>Draft genome sequence of a novel methanotroph (Sn10-6) isolated from flooded ricefield rhizosphere in India.</title>
        <authorList>
            <person name="Pandit P.S."/>
            <person name="Pore S.D."/>
            <person name="Arora P."/>
            <person name="Kapse N.G."/>
            <person name="Dhakephalkar P.K."/>
            <person name="Rahalkar M.C."/>
        </authorList>
    </citation>
    <scope>NUCLEOTIDE SEQUENCE [LARGE SCALE GENOMIC DNA]</scope>
    <source>
        <strain evidence="3">Sn10-6</strain>
    </source>
</reference>
<keyword evidence="3" id="KW-1185">Reference proteome</keyword>
<protein>
    <submittedName>
        <fullName evidence="2">Uncharacterized protein</fullName>
    </submittedName>
</protein>
<evidence type="ECO:0000313" key="2">
    <source>
        <dbReference type="EMBL" id="KJV08040.1"/>
    </source>
</evidence>
<organism evidence="2 3">
    <name type="scientific">Methylocucumis oryzae</name>
    <dbReference type="NCBI Taxonomy" id="1632867"/>
    <lineage>
        <taxon>Bacteria</taxon>
        <taxon>Pseudomonadati</taxon>
        <taxon>Pseudomonadota</taxon>
        <taxon>Gammaproteobacteria</taxon>
        <taxon>Methylococcales</taxon>
        <taxon>Methylococcaceae</taxon>
        <taxon>Methylocucumis</taxon>
    </lineage>
</organism>
<feature type="chain" id="PRO_5002462220" evidence="1">
    <location>
        <begin position="22"/>
        <end position="100"/>
    </location>
</feature>
<comment type="caution">
    <text evidence="2">The sequence shown here is derived from an EMBL/GenBank/DDBJ whole genome shotgun (WGS) entry which is preliminary data.</text>
</comment>
<dbReference type="AlphaFoldDB" id="A0A0F3IMS2"/>
<feature type="signal peptide" evidence="1">
    <location>
        <begin position="1"/>
        <end position="21"/>
    </location>
</feature>
<evidence type="ECO:0000313" key="3">
    <source>
        <dbReference type="Proteomes" id="UP000033684"/>
    </source>
</evidence>
<dbReference type="EMBL" id="LAJX01000005">
    <property type="protein sequence ID" value="KJV08040.1"/>
    <property type="molecule type" value="Genomic_DNA"/>
</dbReference>
<dbReference type="RefSeq" id="WP_045777739.1">
    <property type="nucleotide sequence ID" value="NZ_LAJX01000005.1"/>
</dbReference>
<name>A0A0F3IMS2_9GAMM</name>
<gene>
    <name evidence="2" type="ORF">VZ94_00635</name>
</gene>
<dbReference type="Proteomes" id="UP000033684">
    <property type="component" value="Unassembled WGS sequence"/>
</dbReference>